<feature type="region of interest" description="Disordered" evidence="1">
    <location>
        <begin position="1"/>
        <end position="31"/>
    </location>
</feature>
<proteinExistence type="predicted"/>
<feature type="compositionally biased region" description="Basic and acidic residues" evidence="1">
    <location>
        <begin position="153"/>
        <end position="166"/>
    </location>
</feature>
<name>A0A8H7CSR0_9AGAR</name>
<accession>A0A8H7CSR0</accession>
<organism evidence="2 3">
    <name type="scientific">Mycena sanguinolenta</name>
    <dbReference type="NCBI Taxonomy" id="230812"/>
    <lineage>
        <taxon>Eukaryota</taxon>
        <taxon>Fungi</taxon>
        <taxon>Dikarya</taxon>
        <taxon>Basidiomycota</taxon>
        <taxon>Agaricomycotina</taxon>
        <taxon>Agaricomycetes</taxon>
        <taxon>Agaricomycetidae</taxon>
        <taxon>Agaricales</taxon>
        <taxon>Marasmiineae</taxon>
        <taxon>Mycenaceae</taxon>
        <taxon>Mycena</taxon>
    </lineage>
</organism>
<feature type="compositionally biased region" description="Polar residues" evidence="1">
    <location>
        <begin position="190"/>
        <end position="200"/>
    </location>
</feature>
<dbReference type="AlphaFoldDB" id="A0A8H7CSR0"/>
<feature type="compositionally biased region" description="Low complexity" evidence="1">
    <location>
        <begin position="13"/>
        <end position="28"/>
    </location>
</feature>
<feature type="compositionally biased region" description="Polar residues" evidence="1">
    <location>
        <begin position="354"/>
        <end position="363"/>
    </location>
</feature>
<sequence length="648" mass="70585">MAKRAKPAQQPVESTNTDTEPSTTTTSEPGRLALAHFDELYALWPADPRIPSVESRRAWALARNVNPSYVHTWFQRRRPIAKRLKIKIPSETYELPVGNPPDVPIVIKDEPVEVEVPEPVSKQTKKKANVEMVSKKKTKTDAKGTRSSAIVEPEPKTPLKRKRDEPTRDDDPESTQPANKKKKVVPEKTMPTNANDSATNDPKPKRSHKKKIQPDAAPSNQLKETNEEVDVSDTGAGNPALTKNTSKRKRNDNLVPLKQPEENKDVDVDDTAAEAPVSTKNISKRKRNDHSNPTPDDIPAPSMQPKKKAKTTALESPAKQSSGKKKDDMPPSSPTLYASSPPPSDAPTVVDDTLPSSPLSKATNGRAYIQSRGESAAKAKELVADQTQTVGKSKKENRAPLKSALKKTKKSSKHTPEVTAAKAPEEELLLCDHGNRFAPTGFTCVLCVPLGDEDPDATDSDLTEPKEVFDWHFGFSSSPGSLDDYNGVSIDMTPLSAIPFLTSPAAFLAAAKPEPPRAENSGLIVDEDGYIELDGQKFTHDGIAVDEQGATVLEFFPVMPTGVHGWELPLPVGLLMDSEGNWLPEGSDEDAEGEVDEEFEVDVGDSAERKVDVGSDDADCEGDEDSPVDAADWEPPTLWLPSFDFSDD</sequence>
<reference evidence="2" key="1">
    <citation type="submission" date="2020-05" db="EMBL/GenBank/DDBJ databases">
        <title>Mycena genomes resolve the evolution of fungal bioluminescence.</title>
        <authorList>
            <person name="Tsai I.J."/>
        </authorList>
    </citation>
    <scope>NUCLEOTIDE SEQUENCE</scope>
    <source>
        <strain evidence="2">160909Yilan</strain>
    </source>
</reference>
<feature type="compositionally biased region" description="Acidic residues" evidence="1">
    <location>
        <begin position="586"/>
        <end position="605"/>
    </location>
</feature>
<dbReference type="OrthoDB" id="3257151at2759"/>
<evidence type="ECO:0008006" key="4">
    <source>
        <dbReference type="Google" id="ProtNLM"/>
    </source>
</evidence>
<feature type="compositionally biased region" description="Basic residues" evidence="1">
    <location>
        <begin position="404"/>
        <end position="413"/>
    </location>
</feature>
<feature type="compositionally biased region" description="Acidic residues" evidence="1">
    <location>
        <begin position="614"/>
        <end position="627"/>
    </location>
</feature>
<gene>
    <name evidence="2" type="ORF">MSAN_01835700</name>
</gene>
<feature type="region of interest" description="Disordered" evidence="1">
    <location>
        <begin position="116"/>
        <end position="421"/>
    </location>
</feature>
<dbReference type="Proteomes" id="UP000623467">
    <property type="component" value="Unassembled WGS sequence"/>
</dbReference>
<dbReference type="EMBL" id="JACAZH010000019">
    <property type="protein sequence ID" value="KAF7346093.1"/>
    <property type="molecule type" value="Genomic_DNA"/>
</dbReference>
<keyword evidence="3" id="KW-1185">Reference proteome</keyword>
<feature type="region of interest" description="Disordered" evidence="1">
    <location>
        <begin position="579"/>
        <end position="648"/>
    </location>
</feature>
<comment type="caution">
    <text evidence="2">The sequence shown here is derived from an EMBL/GenBank/DDBJ whole genome shotgun (WGS) entry which is preliminary data.</text>
</comment>
<evidence type="ECO:0000313" key="3">
    <source>
        <dbReference type="Proteomes" id="UP000623467"/>
    </source>
</evidence>
<protein>
    <recommendedName>
        <fullName evidence="4">Homeobox domain-containing protein</fullName>
    </recommendedName>
</protein>
<evidence type="ECO:0000313" key="2">
    <source>
        <dbReference type="EMBL" id="KAF7346093.1"/>
    </source>
</evidence>
<evidence type="ECO:0000256" key="1">
    <source>
        <dbReference type="SAM" id="MobiDB-lite"/>
    </source>
</evidence>